<evidence type="ECO:0000313" key="2">
    <source>
        <dbReference type="Proteomes" id="UP001165960"/>
    </source>
</evidence>
<organism evidence="1 2">
    <name type="scientific">Entomophthora muscae</name>
    <dbReference type="NCBI Taxonomy" id="34485"/>
    <lineage>
        <taxon>Eukaryota</taxon>
        <taxon>Fungi</taxon>
        <taxon>Fungi incertae sedis</taxon>
        <taxon>Zoopagomycota</taxon>
        <taxon>Entomophthoromycotina</taxon>
        <taxon>Entomophthoromycetes</taxon>
        <taxon>Entomophthorales</taxon>
        <taxon>Entomophthoraceae</taxon>
        <taxon>Entomophthora</taxon>
    </lineage>
</organism>
<proteinExistence type="predicted"/>
<evidence type="ECO:0000313" key="1">
    <source>
        <dbReference type="EMBL" id="KAJ9053510.1"/>
    </source>
</evidence>
<gene>
    <name evidence="1" type="ORF">DSO57_1023549</name>
</gene>
<accession>A0ACC2RTV0</accession>
<protein>
    <submittedName>
        <fullName evidence="1">Uncharacterized protein</fullName>
    </submittedName>
</protein>
<reference evidence="1" key="1">
    <citation type="submission" date="2022-04" db="EMBL/GenBank/DDBJ databases">
        <title>Genome of the entomopathogenic fungus Entomophthora muscae.</title>
        <authorList>
            <person name="Elya C."/>
            <person name="Lovett B.R."/>
            <person name="Lee E."/>
            <person name="Macias A.M."/>
            <person name="Hajek A.E."/>
            <person name="De Bivort B.L."/>
            <person name="Kasson M.T."/>
            <person name="De Fine Licht H.H."/>
            <person name="Stajich J.E."/>
        </authorList>
    </citation>
    <scope>NUCLEOTIDE SEQUENCE</scope>
    <source>
        <strain evidence="1">Berkeley</strain>
    </source>
</reference>
<dbReference type="Proteomes" id="UP001165960">
    <property type="component" value="Unassembled WGS sequence"/>
</dbReference>
<sequence>MDDFPHLAAGSVSESNAQAVKEAIENIAETVTSESKPTTSTKEPSPDSSKQEKEGLAVALESEKQNISNLFEVLKKKSGDAAVICKEDINEIYSTIKDDANSTLISLKQGISAFSSSISEKYQKGQGDGNPSTAQREAQGAPVTSLFSNLNLFSSKPKLEEAANKFSAGLTSFFKNAIVIEAPEEVVEQEQKKMFDRKFAKLISLQNDVATYTADPSEVEKERESFKDFSLEMDEEDFPEKSFKLLEENPDMKSIFNRLVPNVLSQKVFWTRYYFRADLLEKKEMEKKALINNALDQEEELFSWDDEDSEAETEPSAEAKASLSVPTPGPEPATAQEEAKKDSEDGLKSTQPEADVETNSDKDDDDWGQWE</sequence>
<comment type="caution">
    <text evidence="1">The sequence shown here is derived from an EMBL/GenBank/DDBJ whole genome shotgun (WGS) entry which is preliminary data.</text>
</comment>
<name>A0ACC2RTV0_9FUNG</name>
<dbReference type="EMBL" id="QTSX02006513">
    <property type="protein sequence ID" value="KAJ9053510.1"/>
    <property type="molecule type" value="Genomic_DNA"/>
</dbReference>
<keyword evidence="2" id="KW-1185">Reference proteome</keyword>